<dbReference type="Gene3D" id="3.90.120.10">
    <property type="entry name" value="DNA Methylase, subunit A, domain 2"/>
    <property type="match status" value="1"/>
</dbReference>
<dbReference type="GO" id="GO:0008168">
    <property type="term" value="F:methyltransferase activity"/>
    <property type="evidence" value="ECO:0007669"/>
    <property type="project" value="UniProtKB-KW"/>
</dbReference>
<evidence type="ECO:0000313" key="10">
    <source>
        <dbReference type="Proteomes" id="UP000651271"/>
    </source>
</evidence>
<dbReference type="PRINTS" id="PR00105">
    <property type="entry name" value="C5METTRFRASE"/>
</dbReference>
<dbReference type="InterPro" id="IPR001525">
    <property type="entry name" value="C5_MeTfrase"/>
</dbReference>
<keyword evidence="10" id="KW-1185">Reference proteome</keyword>
<evidence type="ECO:0000256" key="1">
    <source>
        <dbReference type="ARBA" id="ARBA00011975"/>
    </source>
</evidence>
<dbReference type="GO" id="GO:0032259">
    <property type="term" value="P:methylation"/>
    <property type="evidence" value="ECO:0007669"/>
    <property type="project" value="UniProtKB-KW"/>
</dbReference>
<dbReference type="Gene3D" id="3.40.50.150">
    <property type="entry name" value="Vaccinia Virus protein VP39"/>
    <property type="match status" value="1"/>
</dbReference>
<organism evidence="9 10">
    <name type="scientific">Sphingobacterium litopenaei</name>
    <dbReference type="NCBI Taxonomy" id="2763500"/>
    <lineage>
        <taxon>Bacteria</taxon>
        <taxon>Pseudomonadati</taxon>
        <taxon>Bacteroidota</taxon>
        <taxon>Sphingobacteriia</taxon>
        <taxon>Sphingobacteriales</taxon>
        <taxon>Sphingobacteriaceae</taxon>
        <taxon>Sphingobacterium</taxon>
    </lineage>
</organism>
<evidence type="ECO:0000256" key="7">
    <source>
        <dbReference type="PROSITE-ProRule" id="PRU01016"/>
    </source>
</evidence>
<keyword evidence="4 7" id="KW-0949">S-adenosyl-L-methionine</keyword>
<name>A0ABR7YD37_9SPHI</name>
<protein>
    <recommendedName>
        <fullName evidence="1">DNA (cytosine-5-)-methyltransferase</fullName>
        <ecNumber evidence="1">2.1.1.37</ecNumber>
    </recommendedName>
</protein>
<evidence type="ECO:0000256" key="4">
    <source>
        <dbReference type="ARBA" id="ARBA00022691"/>
    </source>
</evidence>
<dbReference type="NCBIfam" id="TIGR00675">
    <property type="entry name" value="dcm"/>
    <property type="match status" value="1"/>
</dbReference>
<dbReference type="InterPro" id="IPR050390">
    <property type="entry name" value="C5-Methyltransferase"/>
</dbReference>
<comment type="caution">
    <text evidence="9">The sequence shown here is derived from an EMBL/GenBank/DDBJ whole genome shotgun (WGS) entry which is preliminary data.</text>
</comment>
<comment type="similarity">
    <text evidence="7 8">Belongs to the class I-like SAM-binding methyltransferase superfamily. C5-methyltransferase family.</text>
</comment>
<dbReference type="SUPFAM" id="SSF53335">
    <property type="entry name" value="S-adenosyl-L-methionine-dependent methyltransferases"/>
    <property type="match status" value="1"/>
</dbReference>
<feature type="active site" evidence="7">
    <location>
        <position position="100"/>
    </location>
</feature>
<dbReference type="RefSeq" id="WP_190301823.1">
    <property type="nucleotide sequence ID" value="NZ_JACOIJ010000009.1"/>
</dbReference>
<evidence type="ECO:0000313" key="9">
    <source>
        <dbReference type="EMBL" id="MBD1429228.1"/>
    </source>
</evidence>
<sequence>MSKRKEHKIPILSFFSGGGFMDMGFEQAGFEVIWTNEFDEIFAKLHAAGMTSWRKSQGNGIKAEIFNTKSITEVKSEEIILEAFPNGKPEHFGMIGGPPCQDFSQNGSLKGFNGERGKLTVVYFNKILELRPTFFVMENVPGLIRRNETREYLKLILQNVENEYIVDFEKLNSLNFGVPQHRERVFFIGIRKDCASKKLRVKAESGKWFPFPVAEKYYNAAIKFNWGKQTPFGNKLRKPKNVPIELCVESCLIPLNKMDKIPNAGEFFTLYKPLSELATIDEGETNRPSFKRLHRFKYSPTACYGNNEVHLHPYLHRRISAREALRIQGVSDEYVLPENLSLSKKFKMIGNGVPVPLAKAVAESLKDFIRVNEIIPNL</sequence>
<keyword evidence="2 7" id="KW-0489">Methyltransferase</keyword>
<keyword evidence="9" id="KW-0689">Ribosomal protein</keyword>
<evidence type="ECO:0000256" key="3">
    <source>
        <dbReference type="ARBA" id="ARBA00022679"/>
    </source>
</evidence>
<dbReference type="PANTHER" id="PTHR10629">
    <property type="entry name" value="CYTOSINE-SPECIFIC METHYLTRANSFERASE"/>
    <property type="match status" value="1"/>
</dbReference>
<gene>
    <name evidence="9" type="ORF">H8B04_06555</name>
</gene>
<reference evidence="9 10" key="1">
    <citation type="submission" date="2020-08" db="EMBL/GenBank/DDBJ databases">
        <title>Sphingobacterium sp. DN04309 isolated from aquaculture water.</title>
        <authorList>
            <person name="Zhang M."/>
        </authorList>
    </citation>
    <scope>NUCLEOTIDE SEQUENCE [LARGE SCALE GENOMIC DNA]</scope>
    <source>
        <strain evidence="9 10">DN04309</strain>
    </source>
</reference>
<evidence type="ECO:0000256" key="5">
    <source>
        <dbReference type="ARBA" id="ARBA00022747"/>
    </source>
</evidence>
<dbReference type="EC" id="2.1.1.37" evidence="1"/>
<dbReference type="Proteomes" id="UP000651271">
    <property type="component" value="Unassembled WGS sequence"/>
</dbReference>
<keyword evidence="5" id="KW-0680">Restriction system</keyword>
<accession>A0ABR7YD37</accession>
<dbReference type="PROSITE" id="PS51679">
    <property type="entry name" value="SAM_MT_C5"/>
    <property type="match status" value="1"/>
</dbReference>
<evidence type="ECO:0000256" key="6">
    <source>
        <dbReference type="ARBA" id="ARBA00047422"/>
    </source>
</evidence>
<dbReference type="Pfam" id="PF00145">
    <property type="entry name" value="DNA_methylase"/>
    <property type="match status" value="1"/>
</dbReference>
<dbReference type="EMBL" id="JACOIJ010000009">
    <property type="protein sequence ID" value="MBD1429228.1"/>
    <property type="molecule type" value="Genomic_DNA"/>
</dbReference>
<dbReference type="PANTHER" id="PTHR10629:SF52">
    <property type="entry name" value="DNA (CYTOSINE-5)-METHYLTRANSFERASE 1"/>
    <property type="match status" value="1"/>
</dbReference>
<keyword evidence="9" id="KW-0687">Ribonucleoprotein</keyword>
<comment type="catalytic activity">
    <reaction evidence="6">
        <text>a 2'-deoxycytidine in DNA + S-adenosyl-L-methionine = a 5-methyl-2'-deoxycytidine in DNA + S-adenosyl-L-homocysteine + H(+)</text>
        <dbReference type="Rhea" id="RHEA:13681"/>
        <dbReference type="Rhea" id="RHEA-COMP:11369"/>
        <dbReference type="Rhea" id="RHEA-COMP:11370"/>
        <dbReference type="ChEBI" id="CHEBI:15378"/>
        <dbReference type="ChEBI" id="CHEBI:57856"/>
        <dbReference type="ChEBI" id="CHEBI:59789"/>
        <dbReference type="ChEBI" id="CHEBI:85452"/>
        <dbReference type="ChEBI" id="CHEBI:85454"/>
        <dbReference type="EC" id="2.1.1.37"/>
    </reaction>
</comment>
<evidence type="ECO:0000256" key="2">
    <source>
        <dbReference type="ARBA" id="ARBA00022603"/>
    </source>
</evidence>
<evidence type="ECO:0000256" key="8">
    <source>
        <dbReference type="RuleBase" id="RU000416"/>
    </source>
</evidence>
<keyword evidence="3 7" id="KW-0808">Transferase</keyword>
<dbReference type="InterPro" id="IPR029063">
    <property type="entry name" value="SAM-dependent_MTases_sf"/>
</dbReference>
<dbReference type="GO" id="GO:0005840">
    <property type="term" value="C:ribosome"/>
    <property type="evidence" value="ECO:0007669"/>
    <property type="project" value="UniProtKB-KW"/>
</dbReference>
<proteinExistence type="inferred from homology"/>